<evidence type="ECO:0000313" key="14">
    <source>
        <dbReference type="EMBL" id="KAJ2930402.1"/>
    </source>
</evidence>
<dbReference type="Gene3D" id="1.10.630.10">
    <property type="entry name" value="Cytochrome P450"/>
    <property type="match status" value="1"/>
</dbReference>
<dbReference type="Proteomes" id="UP001140091">
    <property type="component" value="Unassembled WGS sequence"/>
</dbReference>
<dbReference type="AlphaFoldDB" id="A0A9W8J901"/>
<comment type="caution">
    <text evidence="14">The sequence shown here is derived from an EMBL/GenBank/DDBJ whole genome shotgun (WGS) entry which is preliminary data.</text>
</comment>
<keyword evidence="11" id="KW-0503">Monooxygenase</keyword>
<evidence type="ECO:0000256" key="5">
    <source>
        <dbReference type="ARBA" id="ARBA00022617"/>
    </source>
</evidence>
<dbReference type="Pfam" id="PF00067">
    <property type="entry name" value="p450"/>
    <property type="match status" value="1"/>
</dbReference>
<evidence type="ECO:0000256" key="2">
    <source>
        <dbReference type="ARBA" id="ARBA00004370"/>
    </source>
</evidence>
<feature type="binding site" description="axial binding residue" evidence="13">
    <location>
        <position position="480"/>
    </location>
    <ligand>
        <name>heme</name>
        <dbReference type="ChEBI" id="CHEBI:30413"/>
    </ligand>
    <ligandPart>
        <name>Fe</name>
        <dbReference type="ChEBI" id="CHEBI:18248"/>
    </ligandPart>
</feature>
<evidence type="ECO:0000256" key="11">
    <source>
        <dbReference type="ARBA" id="ARBA00023033"/>
    </source>
</evidence>
<keyword evidence="12" id="KW-0472">Membrane</keyword>
<comment type="subcellular location">
    <subcellularLocation>
        <location evidence="2">Membrane</location>
    </subcellularLocation>
</comment>
<name>A0A9W8J901_9AGAR</name>
<evidence type="ECO:0008006" key="16">
    <source>
        <dbReference type="Google" id="ProtNLM"/>
    </source>
</evidence>
<keyword evidence="5 13" id="KW-0349">Heme</keyword>
<feature type="non-terminal residue" evidence="14">
    <location>
        <position position="539"/>
    </location>
</feature>
<keyword evidence="6" id="KW-0812">Transmembrane</keyword>
<dbReference type="PRINTS" id="PR00465">
    <property type="entry name" value="EP450IV"/>
</dbReference>
<evidence type="ECO:0000256" key="4">
    <source>
        <dbReference type="ARBA" id="ARBA00010617"/>
    </source>
</evidence>
<accession>A0A9W8J901</accession>
<dbReference type="EMBL" id="JANBPK010000844">
    <property type="protein sequence ID" value="KAJ2930402.1"/>
    <property type="molecule type" value="Genomic_DNA"/>
</dbReference>
<keyword evidence="15" id="KW-1185">Reference proteome</keyword>
<comment type="cofactor">
    <cofactor evidence="1 13">
        <name>heme</name>
        <dbReference type="ChEBI" id="CHEBI:30413"/>
    </cofactor>
</comment>
<dbReference type="OrthoDB" id="1470350at2759"/>
<dbReference type="InterPro" id="IPR002403">
    <property type="entry name" value="Cyt_P450_E_grp-IV"/>
</dbReference>
<dbReference type="GO" id="GO:0016020">
    <property type="term" value="C:membrane"/>
    <property type="evidence" value="ECO:0007669"/>
    <property type="project" value="UniProtKB-SubCell"/>
</dbReference>
<evidence type="ECO:0000256" key="9">
    <source>
        <dbReference type="ARBA" id="ARBA00023002"/>
    </source>
</evidence>
<keyword evidence="7 13" id="KW-0479">Metal-binding</keyword>
<evidence type="ECO:0000256" key="10">
    <source>
        <dbReference type="ARBA" id="ARBA00023004"/>
    </source>
</evidence>
<dbReference type="InterPro" id="IPR001128">
    <property type="entry name" value="Cyt_P450"/>
</dbReference>
<keyword evidence="10 13" id="KW-0408">Iron</keyword>
<evidence type="ECO:0000256" key="12">
    <source>
        <dbReference type="ARBA" id="ARBA00023136"/>
    </source>
</evidence>
<reference evidence="14" key="1">
    <citation type="submission" date="2022-06" db="EMBL/GenBank/DDBJ databases">
        <title>Genome Sequence of Candolleomyces eurysporus.</title>
        <authorList>
            <person name="Buettner E."/>
        </authorList>
    </citation>
    <scope>NUCLEOTIDE SEQUENCE</scope>
    <source>
        <strain evidence="14">VTCC 930004</strain>
    </source>
</reference>
<evidence type="ECO:0000256" key="8">
    <source>
        <dbReference type="ARBA" id="ARBA00022989"/>
    </source>
</evidence>
<evidence type="ECO:0000256" key="1">
    <source>
        <dbReference type="ARBA" id="ARBA00001971"/>
    </source>
</evidence>
<dbReference type="InterPro" id="IPR050121">
    <property type="entry name" value="Cytochrome_P450_monoxygenase"/>
</dbReference>
<gene>
    <name evidence="14" type="ORF">H1R20_g6713</name>
</gene>
<sequence>MISSPSPLQILATVLAGLLIRSVLRTFVFRHPLDYIPGPPGENFIIGNLKQIFSSDPRDFYSTISQKYKGVATVLGLFKERILVVDDPKALYHIFVKDQNIYEETRVLIAGSKVVFGEGDTHRKQRKIMNPVFSPAHMRTMTSQFFNITHKLRDVLIRKTSEGPLEIELMSWLTRTSFEIIAQCGFGTSFDKITEDHSEHPFVKSAKLLSPVSRPFFLFQLYVLPLITEHNLGTPRFWRRLVDILPIKALHTLRDIVDTMHETALGVFNEKKEALADDEDTFKATRKDIMSALMHANSKASEEEKLPDNQVLAQITQVLPLSPTILSGALSRIFWLLATYQDVQEKLRSEIREMRKECEEPDYDRLSAMPYLEAVVRETLRLYPPIIFMGREARQDAILPLSKPIETVDGRKIQEINIPKDTSIFVSLFGSNTSPELWGPDSYEWKPERWLAPLPEKLIEARIPGVYSHLMTFVGGGRSCIGFKFAQMEIKVILYILLDQHKFSLPKQEIFWNNRGIAGPSVDRTRLQPEMPLLVSRAN</sequence>
<dbReference type="InterPro" id="IPR036396">
    <property type="entry name" value="Cyt_P450_sf"/>
</dbReference>
<evidence type="ECO:0000256" key="6">
    <source>
        <dbReference type="ARBA" id="ARBA00022692"/>
    </source>
</evidence>
<evidence type="ECO:0000256" key="13">
    <source>
        <dbReference type="PIRSR" id="PIRSR602403-1"/>
    </source>
</evidence>
<dbReference type="PANTHER" id="PTHR24305">
    <property type="entry name" value="CYTOCHROME P450"/>
    <property type="match status" value="1"/>
</dbReference>
<dbReference type="GO" id="GO:0020037">
    <property type="term" value="F:heme binding"/>
    <property type="evidence" value="ECO:0007669"/>
    <property type="project" value="InterPro"/>
</dbReference>
<evidence type="ECO:0000256" key="7">
    <source>
        <dbReference type="ARBA" id="ARBA00022723"/>
    </source>
</evidence>
<evidence type="ECO:0000313" key="15">
    <source>
        <dbReference type="Proteomes" id="UP001140091"/>
    </source>
</evidence>
<organism evidence="14 15">
    <name type="scientific">Candolleomyces eurysporus</name>
    <dbReference type="NCBI Taxonomy" id="2828524"/>
    <lineage>
        <taxon>Eukaryota</taxon>
        <taxon>Fungi</taxon>
        <taxon>Dikarya</taxon>
        <taxon>Basidiomycota</taxon>
        <taxon>Agaricomycotina</taxon>
        <taxon>Agaricomycetes</taxon>
        <taxon>Agaricomycetidae</taxon>
        <taxon>Agaricales</taxon>
        <taxon>Agaricineae</taxon>
        <taxon>Psathyrellaceae</taxon>
        <taxon>Candolleomyces</taxon>
    </lineage>
</organism>
<dbReference type="GO" id="GO:0004497">
    <property type="term" value="F:monooxygenase activity"/>
    <property type="evidence" value="ECO:0007669"/>
    <property type="project" value="UniProtKB-KW"/>
</dbReference>
<proteinExistence type="inferred from homology"/>
<comment type="pathway">
    <text evidence="3">Secondary metabolite biosynthesis; terpenoid biosynthesis.</text>
</comment>
<comment type="similarity">
    <text evidence="4">Belongs to the cytochrome P450 family.</text>
</comment>
<evidence type="ECO:0000256" key="3">
    <source>
        <dbReference type="ARBA" id="ARBA00004721"/>
    </source>
</evidence>
<protein>
    <recommendedName>
        <fullName evidence="16">Cytochrome P450</fullName>
    </recommendedName>
</protein>
<keyword evidence="9" id="KW-0560">Oxidoreductase</keyword>
<dbReference type="SUPFAM" id="SSF48264">
    <property type="entry name" value="Cytochrome P450"/>
    <property type="match status" value="1"/>
</dbReference>
<keyword evidence="8" id="KW-1133">Transmembrane helix</keyword>
<dbReference type="PANTHER" id="PTHR24305:SF166">
    <property type="entry name" value="CYTOCHROME P450 12A4, MITOCHONDRIAL-RELATED"/>
    <property type="match status" value="1"/>
</dbReference>
<dbReference type="PRINTS" id="PR00385">
    <property type="entry name" value="P450"/>
</dbReference>
<dbReference type="GO" id="GO:0016705">
    <property type="term" value="F:oxidoreductase activity, acting on paired donors, with incorporation or reduction of molecular oxygen"/>
    <property type="evidence" value="ECO:0007669"/>
    <property type="project" value="InterPro"/>
</dbReference>
<dbReference type="GO" id="GO:0005506">
    <property type="term" value="F:iron ion binding"/>
    <property type="evidence" value="ECO:0007669"/>
    <property type="project" value="InterPro"/>
</dbReference>